<feature type="region of interest" description="Disordered" evidence="1">
    <location>
        <begin position="89"/>
        <end position="110"/>
    </location>
</feature>
<dbReference type="AlphaFoldDB" id="A0A401GFK5"/>
<dbReference type="EMBL" id="BFAD01000003">
    <property type="protein sequence ID" value="GBE80950.1"/>
    <property type="molecule type" value="Genomic_DNA"/>
</dbReference>
<name>A0A401GFK5_9APHY</name>
<keyword evidence="4" id="KW-1185">Reference proteome</keyword>
<comment type="caution">
    <text evidence="3">The sequence shown here is derived from an EMBL/GenBank/DDBJ whole genome shotgun (WGS) entry which is preliminary data.</text>
</comment>
<accession>A0A401GFK5</accession>
<evidence type="ECO:0000313" key="3">
    <source>
        <dbReference type="EMBL" id="GBE80950.1"/>
    </source>
</evidence>
<gene>
    <name evidence="3" type="ORF">SCP_0306730</name>
</gene>
<dbReference type="OrthoDB" id="2663544at2759"/>
<evidence type="ECO:0000313" key="4">
    <source>
        <dbReference type="Proteomes" id="UP000287166"/>
    </source>
</evidence>
<feature type="domain" description="Transcription activator GCR1-like" evidence="2">
    <location>
        <begin position="204"/>
        <end position="275"/>
    </location>
</feature>
<dbReference type="InParanoid" id="A0A401GFK5"/>
<evidence type="ECO:0000259" key="2">
    <source>
        <dbReference type="Pfam" id="PF12550"/>
    </source>
</evidence>
<dbReference type="Pfam" id="PF12550">
    <property type="entry name" value="GCR1_C"/>
    <property type="match status" value="1"/>
</dbReference>
<organism evidence="3 4">
    <name type="scientific">Sparassis crispa</name>
    <dbReference type="NCBI Taxonomy" id="139825"/>
    <lineage>
        <taxon>Eukaryota</taxon>
        <taxon>Fungi</taxon>
        <taxon>Dikarya</taxon>
        <taxon>Basidiomycota</taxon>
        <taxon>Agaricomycotina</taxon>
        <taxon>Agaricomycetes</taxon>
        <taxon>Polyporales</taxon>
        <taxon>Sparassidaceae</taxon>
        <taxon>Sparassis</taxon>
    </lineage>
</organism>
<feature type="compositionally biased region" description="Low complexity" evidence="1">
    <location>
        <begin position="89"/>
        <end position="106"/>
    </location>
</feature>
<dbReference type="RefSeq" id="XP_027611863.1">
    <property type="nucleotide sequence ID" value="XM_027756062.1"/>
</dbReference>
<evidence type="ECO:0000256" key="1">
    <source>
        <dbReference type="SAM" id="MobiDB-lite"/>
    </source>
</evidence>
<dbReference type="STRING" id="139825.A0A401GFK5"/>
<sequence>MPDMCNMPRTASDRCSLAILPPMLPPPVAPSPPLPQTLLQAPSSLSPMTPAIRTVEQQAHLTTPGPSSPSISTSLSVITINIMASPSAAPGVASSLHDPPMGSSSSSHHEFRISSGACAPAPVMAAAMHQPVGLPTPHFAVAAHGSTVPMTLTPSSSLVPQNSSLAPQALKWAVLTRKHGDEQLQRYAQWDFHGEWLPYYEYQSVHQITDIWTEWAEGIGNYLPVRLLCEEWGAKWCQNVPKLKTEANRRMKVIQLVEALQKKRNWHLDITLRFLREKYEPQYTPRQFCDFLKCDRGAGADSVLAAAASYL</sequence>
<proteinExistence type="predicted"/>
<protein>
    <recommendedName>
        <fullName evidence="2">Transcription activator GCR1-like domain-containing protein</fullName>
    </recommendedName>
</protein>
<dbReference type="InterPro" id="IPR022210">
    <property type="entry name" value="TF_GCR1-like"/>
</dbReference>
<reference evidence="3 4" key="1">
    <citation type="journal article" date="2018" name="Sci. Rep.">
        <title>Genome sequence of the cauliflower mushroom Sparassis crispa (Hanabiratake) and its association with beneficial usage.</title>
        <authorList>
            <person name="Kiyama R."/>
            <person name="Furutani Y."/>
            <person name="Kawaguchi K."/>
            <person name="Nakanishi T."/>
        </authorList>
    </citation>
    <scope>NUCLEOTIDE SEQUENCE [LARGE SCALE GENOMIC DNA]</scope>
</reference>
<dbReference type="GeneID" id="38777867"/>
<dbReference type="Proteomes" id="UP000287166">
    <property type="component" value="Unassembled WGS sequence"/>
</dbReference>